<reference evidence="1 2" key="1">
    <citation type="submission" date="2024-06" db="EMBL/GenBank/DDBJ databases">
        <title>Genomics of switchgrass bacterial isolates.</title>
        <authorList>
            <person name="Shade A."/>
        </authorList>
    </citation>
    <scope>NUCLEOTIDE SEQUENCE [LARGE SCALE GENOMIC DNA]</scope>
    <source>
        <strain evidence="1 2">PvP084</strain>
    </source>
</reference>
<protein>
    <submittedName>
        <fullName evidence="1">Uncharacterized protein</fullName>
    </submittedName>
</protein>
<dbReference type="RefSeq" id="WP_209651150.1">
    <property type="nucleotide sequence ID" value="NZ_JBEPNV010000005.1"/>
</dbReference>
<organism evidence="1 2">
    <name type="scientific">Methylobacterium radiotolerans</name>
    <dbReference type="NCBI Taxonomy" id="31998"/>
    <lineage>
        <taxon>Bacteria</taxon>
        <taxon>Pseudomonadati</taxon>
        <taxon>Pseudomonadota</taxon>
        <taxon>Alphaproteobacteria</taxon>
        <taxon>Hyphomicrobiales</taxon>
        <taxon>Methylobacteriaceae</taxon>
        <taxon>Methylobacterium</taxon>
    </lineage>
</organism>
<evidence type="ECO:0000313" key="2">
    <source>
        <dbReference type="Proteomes" id="UP001549119"/>
    </source>
</evidence>
<name>A0ABV2NUD2_9HYPH</name>
<evidence type="ECO:0000313" key="1">
    <source>
        <dbReference type="EMBL" id="MET3870036.1"/>
    </source>
</evidence>
<keyword evidence="2" id="KW-1185">Reference proteome</keyword>
<gene>
    <name evidence="1" type="ORF">ABIC20_007421</name>
</gene>
<proteinExistence type="predicted"/>
<comment type="caution">
    <text evidence="1">The sequence shown here is derived from an EMBL/GenBank/DDBJ whole genome shotgun (WGS) entry which is preliminary data.</text>
</comment>
<accession>A0ABV2NUD2</accession>
<dbReference type="Gene3D" id="3.30.420.10">
    <property type="entry name" value="Ribonuclease H-like superfamily/Ribonuclease H"/>
    <property type="match status" value="1"/>
</dbReference>
<dbReference type="InterPro" id="IPR036397">
    <property type="entry name" value="RNaseH_sf"/>
</dbReference>
<sequence length="186" mass="20231">MKIPILTNDPSFTSWGMARMLLDTDTLELELQELVLVKTKKTTEKRVRVSSDKLERAETLSRAFLKMAQGVNAIFSEVPSGAQDANSANAFGIVVGILAAAPIPITQVMPLETKEATGLGKNATKAEIIEWAFAKYPHPTWLRARGKADGPLVADNEHLADAIAVAEAGVLTDEFRRSLSLMRRAS</sequence>
<dbReference type="EMBL" id="JBEPNW010000008">
    <property type="protein sequence ID" value="MET3870036.1"/>
    <property type="molecule type" value="Genomic_DNA"/>
</dbReference>
<dbReference type="Proteomes" id="UP001549119">
    <property type="component" value="Unassembled WGS sequence"/>
</dbReference>